<evidence type="ECO:0000313" key="2">
    <source>
        <dbReference type="EMBL" id="CAL1409730.1"/>
    </source>
</evidence>
<keyword evidence="1" id="KW-0175">Coiled coil</keyword>
<evidence type="ECO:0000256" key="1">
    <source>
        <dbReference type="SAM" id="Coils"/>
    </source>
</evidence>
<dbReference type="PANTHER" id="PTHR34380">
    <property type="entry name" value="BNAA03G12380D PROTEIN"/>
    <property type="match status" value="1"/>
</dbReference>
<gene>
    <name evidence="2" type="ORF">LTRI10_LOCUS49204</name>
</gene>
<sequence>MTKNGEVRGQKGGNCWSWRVCRVRGVVKRKRIKQDEARIRGLETEIEMRKNEYEELQEKYEALELALECERKKKGMVLEVEGLRRMSHELSSKVGKDGLNLKIRLDDLQVDPRPASGATSDLLATPVNNVPSQGRSCFGGPKSRGIVSRTSARRLSYAEEERDHVIKFAPSTPGYPKFSFPGLKISSSARSTGTEEDIRQFDVRTTSPLKCIGTPKGKIASKLDWSFNWKLRGDMLAAFKEPDLCMMAVCVLYRQQTSYERMFKVTRDANGRGFSQDDARRGSEISDFLTDGDLLGDMNKSVEELQARFPDPDDGLQACREMATIYNKQLFEIYENKEDHFWQAVHNK</sequence>
<feature type="coiled-coil region" evidence="1">
    <location>
        <begin position="32"/>
        <end position="73"/>
    </location>
</feature>
<dbReference type="AlphaFoldDB" id="A0AAV2GJU0"/>
<keyword evidence="3" id="KW-1185">Reference proteome</keyword>
<name>A0AAV2GJU0_9ROSI</name>
<dbReference type="Proteomes" id="UP001497516">
    <property type="component" value="Chromosome 8"/>
</dbReference>
<organism evidence="2 3">
    <name type="scientific">Linum trigynum</name>
    <dbReference type="NCBI Taxonomy" id="586398"/>
    <lineage>
        <taxon>Eukaryota</taxon>
        <taxon>Viridiplantae</taxon>
        <taxon>Streptophyta</taxon>
        <taxon>Embryophyta</taxon>
        <taxon>Tracheophyta</taxon>
        <taxon>Spermatophyta</taxon>
        <taxon>Magnoliopsida</taxon>
        <taxon>eudicotyledons</taxon>
        <taxon>Gunneridae</taxon>
        <taxon>Pentapetalae</taxon>
        <taxon>rosids</taxon>
        <taxon>fabids</taxon>
        <taxon>Malpighiales</taxon>
        <taxon>Linaceae</taxon>
        <taxon>Linum</taxon>
    </lineage>
</organism>
<evidence type="ECO:0000313" key="3">
    <source>
        <dbReference type="Proteomes" id="UP001497516"/>
    </source>
</evidence>
<dbReference type="EMBL" id="OZ034821">
    <property type="protein sequence ID" value="CAL1409730.1"/>
    <property type="molecule type" value="Genomic_DNA"/>
</dbReference>
<dbReference type="PANTHER" id="PTHR34380:SF1">
    <property type="entry name" value="OS01G0221300 PROTEIN"/>
    <property type="match status" value="1"/>
</dbReference>
<protein>
    <submittedName>
        <fullName evidence="2">Uncharacterized protein</fullName>
    </submittedName>
</protein>
<reference evidence="2 3" key="1">
    <citation type="submission" date="2024-04" db="EMBL/GenBank/DDBJ databases">
        <authorList>
            <person name="Fracassetti M."/>
        </authorList>
    </citation>
    <scope>NUCLEOTIDE SEQUENCE [LARGE SCALE GENOMIC DNA]</scope>
</reference>
<proteinExistence type="predicted"/>
<accession>A0AAV2GJU0</accession>